<name>A0A6A6CPR4_ZASCE</name>
<evidence type="ECO:0000313" key="2">
    <source>
        <dbReference type="EMBL" id="KAF2168218.1"/>
    </source>
</evidence>
<evidence type="ECO:0000313" key="3">
    <source>
        <dbReference type="Proteomes" id="UP000799537"/>
    </source>
</evidence>
<evidence type="ECO:0000256" key="1">
    <source>
        <dbReference type="SAM" id="MobiDB-lite"/>
    </source>
</evidence>
<keyword evidence="3" id="KW-1185">Reference proteome</keyword>
<gene>
    <name evidence="2" type="ORF">M409DRAFT_53517</name>
</gene>
<dbReference type="RefSeq" id="XP_033669107.1">
    <property type="nucleotide sequence ID" value="XM_033812393.1"/>
</dbReference>
<proteinExistence type="predicted"/>
<dbReference type="GeneID" id="54565665"/>
<dbReference type="Proteomes" id="UP000799537">
    <property type="component" value="Unassembled WGS sequence"/>
</dbReference>
<feature type="region of interest" description="Disordered" evidence="1">
    <location>
        <begin position="1"/>
        <end position="20"/>
    </location>
</feature>
<organism evidence="2 3">
    <name type="scientific">Zasmidium cellare ATCC 36951</name>
    <dbReference type="NCBI Taxonomy" id="1080233"/>
    <lineage>
        <taxon>Eukaryota</taxon>
        <taxon>Fungi</taxon>
        <taxon>Dikarya</taxon>
        <taxon>Ascomycota</taxon>
        <taxon>Pezizomycotina</taxon>
        <taxon>Dothideomycetes</taxon>
        <taxon>Dothideomycetidae</taxon>
        <taxon>Mycosphaerellales</taxon>
        <taxon>Mycosphaerellaceae</taxon>
        <taxon>Zasmidium</taxon>
    </lineage>
</organism>
<protein>
    <submittedName>
        <fullName evidence="2">Uncharacterized protein</fullName>
    </submittedName>
</protein>
<dbReference type="EMBL" id="ML993591">
    <property type="protein sequence ID" value="KAF2168218.1"/>
    <property type="molecule type" value="Genomic_DNA"/>
</dbReference>
<dbReference type="AlphaFoldDB" id="A0A6A6CPR4"/>
<accession>A0A6A6CPR4</accession>
<sequence length="133" mass="14402">MAEAEGATCSPPPTASISNRQPATIESPLLATPHQLHGTVDVEAFADMATELLHTQMNRYQGIKVLILVANCVETAVEIAKYYMQAQEKFDYASMLSDSGDEDIQLPSNELSTNLAKLLKKAQEEAADASYSP</sequence>
<reference evidence="2" key="1">
    <citation type="journal article" date="2020" name="Stud. Mycol.">
        <title>101 Dothideomycetes genomes: a test case for predicting lifestyles and emergence of pathogens.</title>
        <authorList>
            <person name="Haridas S."/>
            <person name="Albert R."/>
            <person name="Binder M."/>
            <person name="Bloem J."/>
            <person name="Labutti K."/>
            <person name="Salamov A."/>
            <person name="Andreopoulos B."/>
            <person name="Baker S."/>
            <person name="Barry K."/>
            <person name="Bills G."/>
            <person name="Bluhm B."/>
            <person name="Cannon C."/>
            <person name="Castanera R."/>
            <person name="Culley D."/>
            <person name="Daum C."/>
            <person name="Ezra D."/>
            <person name="Gonzalez J."/>
            <person name="Henrissat B."/>
            <person name="Kuo A."/>
            <person name="Liang C."/>
            <person name="Lipzen A."/>
            <person name="Lutzoni F."/>
            <person name="Magnuson J."/>
            <person name="Mondo S."/>
            <person name="Nolan M."/>
            <person name="Ohm R."/>
            <person name="Pangilinan J."/>
            <person name="Park H.-J."/>
            <person name="Ramirez L."/>
            <person name="Alfaro M."/>
            <person name="Sun H."/>
            <person name="Tritt A."/>
            <person name="Yoshinaga Y."/>
            <person name="Zwiers L.-H."/>
            <person name="Turgeon B."/>
            <person name="Goodwin S."/>
            <person name="Spatafora J."/>
            <person name="Crous P."/>
            <person name="Grigoriev I."/>
        </authorList>
    </citation>
    <scope>NUCLEOTIDE SEQUENCE</scope>
    <source>
        <strain evidence="2">ATCC 36951</strain>
    </source>
</reference>